<name>A0ABQ0Q336_9PROT</name>
<keyword evidence="2" id="KW-1185">Reference proteome</keyword>
<evidence type="ECO:0000313" key="1">
    <source>
        <dbReference type="EMBL" id="GBQ89023.1"/>
    </source>
</evidence>
<dbReference type="Proteomes" id="UP001062776">
    <property type="component" value="Unassembled WGS sequence"/>
</dbReference>
<reference evidence="1" key="1">
    <citation type="submission" date="2013-04" db="EMBL/GenBank/DDBJ databases">
        <title>The genome sequencing project of 58 acetic acid bacteria.</title>
        <authorList>
            <person name="Okamoto-Kainuma A."/>
            <person name="Ishikawa M."/>
            <person name="Umino S."/>
            <person name="Koizumi Y."/>
            <person name="Shiwa Y."/>
            <person name="Yoshikawa H."/>
            <person name="Matsutani M."/>
            <person name="Matsushita K."/>
        </authorList>
    </citation>
    <scope>NUCLEOTIDE SEQUENCE</scope>
    <source>
        <strain evidence="1">NRIC 0535</strain>
    </source>
</reference>
<protein>
    <submittedName>
        <fullName evidence="1">Uncharacterized protein</fullName>
    </submittedName>
</protein>
<evidence type="ECO:0000313" key="2">
    <source>
        <dbReference type="Proteomes" id="UP001062776"/>
    </source>
</evidence>
<comment type="caution">
    <text evidence="1">The sequence shown here is derived from an EMBL/GenBank/DDBJ whole genome shotgun (WGS) entry which is preliminary data.</text>
</comment>
<dbReference type="EMBL" id="BAPV01000012">
    <property type="protein sequence ID" value="GBQ89023.1"/>
    <property type="molecule type" value="Genomic_DNA"/>
</dbReference>
<organism evidence="1 2">
    <name type="scientific">Asaia krungthepensis NRIC 0535</name>
    <dbReference type="NCBI Taxonomy" id="1307925"/>
    <lineage>
        <taxon>Bacteria</taxon>
        <taxon>Pseudomonadati</taxon>
        <taxon>Pseudomonadota</taxon>
        <taxon>Alphaproteobacteria</taxon>
        <taxon>Acetobacterales</taxon>
        <taxon>Acetobacteraceae</taxon>
        <taxon>Asaia</taxon>
    </lineage>
</organism>
<sequence>MGGDKVFIDKYSVGFLSHQGQNATCVDSASSSAITLQLNDGDVVTGSSRGLILTGYYTGAAPDGSVEAEFDLPE</sequence>
<accession>A0ABQ0Q336</accession>
<gene>
    <name evidence="1" type="ORF">AA0535_1691</name>
</gene>
<proteinExistence type="predicted"/>